<dbReference type="RefSeq" id="WP_377862357.1">
    <property type="nucleotide sequence ID" value="NZ_JBHLZU010000034.1"/>
</dbReference>
<protein>
    <submittedName>
        <fullName evidence="2">Serine hydrolase</fullName>
    </submittedName>
</protein>
<evidence type="ECO:0000259" key="1">
    <source>
        <dbReference type="Pfam" id="PF13354"/>
    </source>
</evidence>
<dbReference type="Proteomes" id="UP001589693">
    <property type="component" value="Unassembled WGS sequence"/>
</dbReference>
<organism evidence="2 3">
    <name type="scientific">Allokutzneria oryzae</name>
    <dbReference type="NCBI Taxonomy" id="1378989"/>
    <lineage>
        <taxon>Bacteria</taxon>
        <taxon>Bacillati</taxon>
        <taxon>Actinomycetota</taxon>
        <taxon>Actinomycetes</taxon>
        <taxon>Pseudonocardiales</taxon>
        <taxon>Pseudonocardiaceae</taxon>
        <taxon>Allokutzneria</taxon>
    </lineage>
</organism>
<dbReference type="SUPFAM" id="SSF56601">
    <property type="entry name" value="beta-lactamase/transpeptidase-like"/>
    <property type="match status" value="1"/>
</dbReference>
<proteinExistence type="predicted"/>
<dbReference type="InterPro" id="IPR012338">
    <property type="entry name" value="Beta-lactam/transpept-like"/>
</dbReference>
<dbReference type="GO" id="GO:0016787">
    <property type="term" value="F:hydrolase activity"/>
    <property type="evidence" value="ECO:0007669"/>
    <property type="project" value="UniProtKB-KW"/>
</dbReference>
<dbReference type="InterPro" id="IPR000871">
    <property type="entry name" value="Beta-lactam_class-A"/>
</dbReference>
<evidence type="ECO:0000313" key="2">
    <source>
        <dbReference type="EMBL" id="MFB9909443.1"/>
    </source>
</evidence>
<comment type="caution">
    <text evidence="2">The sequence shown here is derived from an EMBL/GenBank/DDBJ whole genome shotgun (WGS) entry which is preliminary data.</text>
</comment>
<gene>
    <name evidence="2" type="ORF">ACFFQA_36375</name>
</gene>
<name>A0ABV6A8C4_9PSEU</name>
<keyword evidence="2" id="KW-0378">Hydrolase</keyword>
<feature type="domain" description="Beta-lactamase class A catalytic" evidence="1">
    <location>
        <begin position="110"/>
        <end position="248"/>
    </location>
</feature>
<dbReference type="InterPro" id="IPR045155">
    <property type="entry name" value="Beta-lactam_cat"/>
</dbReference>
<dbReference type="PANTHER" id="PTHR35333">
    <property type="entry name" value="BETA-LACTAMASE"/>
    <property type="match status" value="1"/>
</dbReference>
<dbReference type="Pfam" id="PF13354">
    <property type="entry name" value="Beta-lactamase2"/>
    <property type="match status" value="1"/>
</dbReference>
<dbReference type="Gene3D" id="3.40.710.10">
    <property type="entry name" value="DD-peptidase/beta-lactamase superfamily"/>
    <property type="match status" value="1"/>
</dbReference>
<accession>A0ABV6A8C4</accession>
<keyword evidence="3" id="KW-1185">Reference proteome</keyword>
<evidence type="ECO:0000313" key="3">
    <source>
        <dbReference type="Proteomes" id="UP001589693"/>
    </source>
</evidence>
<dbReference type="EMBL" id="JBHLZU010000034">
    <property type="protein sequence ID" value="MFB9909443.1"/>
    <property type="molecule type" value="Genomic_DNA"/>
</dbReference>
<sequence length="280" mass="29090">MRRRTLLVVTPAVAAAVAIGIAVWPSSDAWASSCTGEITPTRQSAEVKDAARVIQSAATGTSAGIAMVDLTGCTDVAGVNAEARFPSASVVKLLIALDAVEGGKSAPAGLDRMLSLSDDAAASALWTANGGPEIVRRTAAKLGLEQTRPPTRSGKWGETTTSAADVARIYQYISAKLPKQRRVELTDALSAAPRTAADGFDQYFGIPDGLPGQSWAIKQGWGSTDSRTVLNTTGMVGGKRRYVVVVLTTWPKGTPWHTATRAVTEAVGELQGLTGATALV</sequence>
<dbReference type="PANTHER" id="PTHR35333:SF5">
    <property type="entry name" value="CONSERVED LIPOPROTEIN LPQF-RELATED"/>
    <property type="match status" value="1"/>
</dbReference>
<reference evidence="2 3" key="1">
    <citation type="submission" date="2024-09" db="EMBL/GenBank/DDBJ databases">
        <authorList>
            <person name="Sun Q."/>
            <person name="Mori K."/>
        </authorList>
    </citation>
    <scope>NUCLEOTIDE SEQUENCE [LARGE SCALE GENOMIC DNA]</scope>
    <source>
        <strain evidence="2 3">TBRC 7907</strain>
    </source>
</reference>